<organism evidence="2 3">
    <name type="scientific">Parnassius apollo</name>
    <name type="common">Apollo butterfly</name>
    <name type="synonym">Papilio apollo</name>
    <dbReference type="NCBI Taxonomy" id="110799"/>
    <lineage>
        <taxon>Eukaryota</taxon>
        <taxon>Metazoa</taxon>
        <taxon>Ecdysozoa</taxon>
        <taxon>Arthropoda</taxon>
        <taxon>Hexapoda</taxon>
        <taxon>Insecta</taxon>
        <taxon>Pterygota</taxon>
        <taxon>Neoptera</taxon>
        <taxon>Endopterygota</taxon>
        <taxon>Lepidoptera</taxon>
        <taxon>Glossata</taxon>
        <taxon>Ditrysia</taxon>
        <taxon>Papilionoidea</taxon>
        <taxon>Papilionidae</taxon>
        <taxon>Parnassiinae</taxon>
        <taxon>Parnassini</taxon>
        <taxon>Parnassius</taxon>
        <taxon>Parnassius</taxon>
    </lineage>
</organism>
<dbReference type="Proteomes" id="UP000691718">
    <property type="component" value="Unassembled WGS sequence"/>
</dbReference>
<gene>
    <name evidence="2" type="ORF">PAPOLLO_LOCUS8352</name>
</gene>
<protein>
    <submittedName>
        <fullName evidence="2">(apollo) hypothetical protein</fullName>
    </submittedName>
</protein>
<accession>A0A8S3WPS3</accession>
<evidence type="ECO:0000259" key="1">
    <source>
        <dbReference type="Pfam" id="PF25273"/>
    </source>
</evidence>
<dbReference type="OrthoDB" id="434783at2759"/>
<dbReference type="PANTHER" id="PTHR10773">
    <property type="entry name" value="DNA-DIRECTED RNA POLYMERASES I, II, AND III SUBUNIT RPABC2"/>
    <property type="match status" value="1"/>
</dbReference>
<evidence type="ECO:0000313" key="3">
    <source>
        <dbReference type="Proteomes" id="UP000691718"/>
    </source>
</evidence>
<dbReference type="Pfam" id="PF25273">
    <property type="entry name" value="DUF7869"/>
    <property type="match status" value="1"/>
</dbReference>
<keyword evidence="3" id="KW-1185">Reference proteome</keyword>
<comment type="caution">
    <text evidence="2">The sequence shown here is derived from an EMBL/GenBank/DDBJ whole genome shotgun (WGS) entry which is preliminary data.</text>
</comment>
<dbReference type="EMBL" id="CAJQZP010000585">
    <property type="protein sequence ID" value="CAG4970779.1"/>
    <property type="molecule type" value="Genomic_DNA"/>
</dbReference>
<feature type="domain" description="DUF7869" evidence="1">
    <location>
        <begin position="97"/>
        <end position="208"/>
    </location>
</feature>
<evidence type="ECO:0000313" key="2">
    <source>
        <dbReference type="EMBL" id="CAG4970779.1"/>
    </source>
</evidence>
<dbReference type="AlphaFoldDB" id="A0A8S3WPS3"/>
<reference evidence="2" key="1">
    <citation type="submission" date="2021-04" db="EMBL/GenBank/DDBJ databases">
        <authorList>
            <person name="Tunstrom K."/>
        </authorList>
    </citation>
    <scope>NUCLEOTIDE SEQUENCE</scope>
</reference>
<sequence length="212" mass="24673">MPKKDQCLLCTKFKRANGDEKDKLQKDYYKHIQRKETCNREKQNDKQRDEKETDFLTVSFDLRAILQIPSTDVGLLYYTRKLTVNNLTIYEIALANEAYCFVWNEVHGKKGSAEIGTILHHYLTTCVPKEIKEVSLFSDTCGGQNRNQYIAAILLWIMMQDTHLDIIEHKFLESVHSYMEADSMHSAIETSKKNCDIYCMSDLINVFKLARS</sequence>
<proteinExistence type="predicted"/>
<name>A0A8S3WPS3_PARAO</name>
<dbReference type="PANTHER" id="PTHR10773:SF19">
    <property type="match status" value="1"/>
</dbReference>
<dbReference type="InterPro" id="IPR057191">
    <property type="entry name" value="DUF7869"/>
</dbReference>